<dbReference type="PANTHER" id="PTHR12411">
    <property type="entry name" value="CYSTEINE PROTEASE FAMILY C1-RELATED"/>
    <property type="match status" value="1"/>
</dbReference>
<keyword evidence="4" id="KW-0788">Thiol protease</keyword>
<dbReference type="GO" id="GO:0008234">
    <property type="term" value="F:cysteine-type peptidase activity"/>
    <property type="evidence" value="ECO:0007669"/>
    <property type="project" value="UniProtKB-KW"/>
</dbReference>
<dbReference type="InterPro" id="IPR000169">
    <property type="entry name" value="Pept_cys_AS"/>
</dbReference>
<feature type="signal peptide" evidence="5">
    <location>
        <begin position="1"/>
        <end position="19"/>
    </location>
</feature>
<keyword evidence="5" id="KW-0732">Signal</keyword>
<comment type="caution">
    <text evidence="7">The sequence shown here is derived from an EMBL/GenBank/DDBJ whole genome shotgun (WGS) entry which is preliminary data.</text>
</comment>
<evidence type="ECO:0000256" key="4">
    <source>
        <dbReference type="ARBA" id="ARBA00022807"/>
    </source>
</evidence>
<feature type="chain" id="PRO_5035773508" description="Peptidase C1A papain C-terminal domain-containing protein" evidence="5">
    <location>
        <begin position="20"/>
        <end position="209"/>
    </location>
</feature>
<evidence type="ECO:0000256" key="3">
    <source>
        <dbReference type="ARBA" id="ARBA00022801"/>
    </source>
</evidence>
<dbReference type="InterPro" id="IPR000668">
    <property type="entry name" value="Peptidase_C1A_C"/>
</dbReference>
<protein>
    <recommendedName>
        <fullName evidence="6">Peptidase C1A papain C-terminal domain-containing protein</fullName>
    </recommendedName>
</protein>
<gene>
    <name evidence="7" type="ORF">P879_07810</name>
</gene>
<name>A0A8T0DCV0_9TREM</name>
<dbReference type="PROSITE" id="PS00139">
    <property type="entry name" value="THIOL_PROTEASE_CYS"/>
    <property type="match status" value="1"/>
</dbReference>
<keyword evidence="8" id="KW-1185">Reference proteome</keyword>
<dbReference type="OrthoDB" id="640249at2759"/>
<reference evidence="7 8" key="1">
    <citation type="submission" date="2019-07" db="EMBL/GenBank/DDBJ databases">
        <title>Annotation for the trematode Paragonimus westermani.</title>
        <authorList>
            <person name="Choi Y.-J."/>
        </authorList>
    </citation>
    <scope>NUCLEOTIDE SEQUENCE [LARGE SCALE GENOMIC DNA]</scope>
    <source>
        <strain evidence="7">180907_Pwestermani</strain>
    </source>
</reference>
<dbReference type="SUPFAM" id="SSF54001">
    <property type="entry name" value="Cysteine proteinases"/>
    <property type="match status" value="1"/>
</dbReference>
<dbReference type="PRINTS" id="PR00705">
    <property type="entry name" value="PAPAIN"/>
</dbReference>
<evidence type="ECO:0000313" key="7">
    <source>
        <dbReference type="EMBL" id="KAF8564581.1"/>
    </source>
</evidence>
<comment type="similarity">
    <text evidence="1">Belongs to the peptidase C1 family.</text>
</comment>
<keyword evidence="3" id="KW-0378">Hydrolase</keyword>
<evidence type="ECO:0000256" key="5">
    <source>
        <dbReference type="SAM" id="SignalP"/>
    </source>
</evidence>
<dbReference type="InterPro" id="IPR038765">
    <property type="entry name" value="Papain-like_cys_pep_sf"/>
</dbReference>
<sequence length="209" mass="23641">MKCALLFLTVTVLVTGGTANVSLEAKHLRAFTDDLIHYVNDESGAQWKAGPSRRFQRVEEVESLLGVRFEAPTLRNARRMTISHQVNVDILPESFDPREQWPNCTSIGEIRDQSSCGSCWPLSTVFKVSLLCTSPNISYNLPKDEKVIMYELMKNGPVEDFPNYSEGIYHHVAGDYLGVHAVRLMGWSAENGTPYWLLSNSWNDEWGEK</sequence>
<dbReference type="Gene3D" id="3.90.70.10">
    <property type="entry name" value="Cysteine proteinases"/>
    <property type="match status" value="2"/>
</dbReference>
<organism evidence="7 8">
    <name type="scientific">Paragonimus westermani</name>
    <dbReference type="NCBI Taxonomy" id="34504"/>
    <lineage>
        <taxon>Eukaryota</taxon>
        <taxon>Metazoa</taxon>
        <taxon>Spiralia</taxon>
        <taxon>Lophotrochozoa</taxon>
        <taxon>Platyhelminthes</taxon>
        <taxon>Trematoda</taxon>
        <taxon>Digenea</taxon>
        <taxon>Plagiorchiida</taxon>
        <taxon>Troglotremata</taxon>
        <taxon>Troglotrematidae</taxon>
        <taxon>Paragonimus</taxon>
    </lineage>
</organism>
<dbReference type="GO" id="GO:0006508">
    <property type="term" value="P:proteolysis"/>
    <property type="evidence" value="ECO:0007669"/>
    <property type="project" value="UniProtKB-KW"/>
</dbReference>
<proteinExistence type="inferred from homology"/>
<dbReference type="AlphaFoldDB" id="A0A8T0DCV0"/>
<evidence type="ECO:0000256" key="2">
    <source>
        <dbReference type="ARBA" id="ARBA00022670"/>
    </source>
</evidence>
<keyword evidence="2" id="KW-0645">Protease</keyword>
<feature type="domain" description="Peptidase C1A papain C-terminal" evidence="6">
    <location>
        <begin position="91"/>
        <end position="209"/>
    </location>
</feature>
<dbReference type="Proteomes" id="UP000699462">
    <property type="component" value="Unassembled WGS sequence"/>
</dbReference>
<evidence type="ECO:0000313" key="8">
    <source>
        <dbReference type="Proteomes" id="UP000699462"/>
    </source>
</evidence>
<dbReference type="EMBL" id="JTDF01008300">
    <property type="protein sequence ID" value="KAF8564581.1"/>
    <property type="molecule type" value="Genomic_DNA"/>
</dbReference>
<evidence type="ECO:0000259" key="6">
    <source>
        <dbReference type="SMART" id="SM00645"/>
    </source>
</evidence>
<dbReference type="SMART" id="SM00645">
    <property type="entry name" value="Pept_C1"/>
    <property type="match status" value="1"/>
</dbReference>
<evidence type="ECO:0000256" key="1">
    <source>
        <dbReference type="ARBA" id="ARBA00008455"/>
    </source>
</evidence>
<accession>A0A8T0DCV0</accession>
<dbReference type="InterPro" id="IPR013128">
    <property type="entry name" value="Peptidase_C1A"/>
</dbReference>
<dbReference type="Pfam" id="PF00112">
    <property type="entry name" value="Peptidase_C1"/>
    <property type="match status" value="2"/>
</dbReference>